<dbReference type="GO" id="GO:0016853">
    <property type="term" value="F:isomerase activity"/>
    <property type="evidence" value="ECO:0007669"/>
    <property type="project" value="UniProtKB-KW"/>
</dbReference>
<dbReference type="SUPFAM" id="SSF51658">
    <property type="entry name" value="Xylose isomerase-like"/>
    <property type="match status" value="1"/>
</dbReference>
<dbReference type="Gene3D" id="3.20.20.150">
    <property type="entry name" value="Divalent-metal-dependent TIM barrel enzymes"/>
    <property type="match status" value="1"/>
</dbReference>
<dbReference type="AlphaFoldDB" id="A0A1I6QEA7"/>
<dbReference type="Proteomes" id="UP000199392">
    <property type="component" value="Unassembled WGS sequence"/>
</dbReference>
<dbReference type="EMBL" id="FOZW01000002">
    <property type="protein sequence ID" value="SFS50608.1"/>
    <property type="molecule type" value="Genomic_DNA"/>
</dbReference>
<evidence type="ECO:0000313" key="3">
    <source>
        <dbReference type="Proteomes" id="UP000199392"/>
    </source>
</evidence>
<dbReference type="InterPro" id="IPR013022">
    <property type="entry name" value="Xyl_isomerase-like_TIM-brl"/>
</dbReference>
<dbReference type="RefSeq" id="WP_092418989.1">
    <property type="nucleotide sequence ID" value="NZ_FNCL01000001.1"/>
</dbReference>
<dbReference type="PANTHER" id="PTHR12110:SF53">
    <property type="entry name" value="BLR5974 PROTEIN"/>
    <property type="match status" value="1"/>
</dbReference>
<dbReference type="InterPro" id="IPR050312">
    <property type="entry name" value="IolE/XylAMocC-like"/>
</dbReference>
<dbReference type="OrthoDB" id="8421472at2"/>
<dbReference type="Pfam" id="PF01261">
    <property type="entry name" value="AP_endonuc_2"/>
    <property type="match status" value="1"/>
</dbReference>
<dbReference type="InterPro" id="IPR036237">
    <property type="entry name" value="Xyl_isomerase-like_sf"/>
</dbReference>
<keyword evidence="2" id="KW-0413">Isomerase</keyword>
<gene>
    <name evidence="2" type="ORF">SAMN04488050_1028</name>
</gene>
<keyword evidence="3" id="KW-1185">Reference proteome</keyword>
<sequence length="374" mass="41613">MKLGIDWQKLPEATTRGPMASLDHVQEMGLAGIFFPTVLDMSPTLDRGFLKELRAKADAMGLYLEAGLGKINPYCSAEAPELRAAGNGDILAGLTRMIEIAAEIGLHELWISPGNFKGQFPGRLANDRFRTDIDWADQLAAMEKIMHRLAPALRDHGSHMNMETHDEITSFEILRLIEAVGDDVTGAVLDTANGLQRGEHPVWAARRLAPYVRQTHIKDAYVARAPGGLDFQGRACGEGIVDFAAILPILVEANPQLNLSLEMAASCDDKPRAANPRQCIQINDPVWRAVHPDLTAEEYEAYMQMVDVYEERIARGAIENWETYESRNYGYPSYANQSYRYAEARAYIRRSADHIMAVSAEVGIRLELPEPDYA</sequence>
<dbReference type="STRING" id="311180.SAMN04488050_1028"/>
<organism evidence="2 3">
    <name type="scientific">Alloyangia pacifica</name>
    <dbReference type="NCBI Taxonomy" id="311180"/>
    <lineage>
        <taxon>Bacteria</taxon>
        <taxon>Pseudomonadati</taxon>
        <taxon>Pseudomonadota</taxon>
        <taxon>Alphaproteobacteria</taxon>
        <taxon>Rhodobacterales</taxon>
        <taxon>Roseobacteraceae</taxon>
        <taxon>Alloyangia</taxon>
    </lineage>
</organism>
<dbReference type="PANTHER" id="PTHR12110">
    <property type="entry name" value="HYDROXYPYRUVATE ISOMERASE"/>
    <property type="match status" value="1"/>
</dbReference>
<accession>A0A1I6QEA7</accession>
<protein>
    <submittedName>
        <fullName evidence="2">Sugar phosphate isomerase/epimerase</fullName>
    </submittedName>
</protein>
<evidence type="ECO:0000259" key="1">
    <source>
        <dbReference type="Pfam" id="PF01261"/>
    </source>
</evidence>
<evidence type="ECO:0000313" key="2">
    <source>
        <dbReference type="EMBL" id="SFS50608.1"/>
    </source>
</evidence>
<proteinExistence type="predicted"/>
<name>A0A1I6QEA7_9RHOB</name>
<reference evidence="3" key="1">
    <citation type="submission" date="2016-10" db="EMBL/GenBank/DDBJ databases">
        <authorList>
            <person name="Varghese N."/>
            <person name="Submissions S."/>
        </authorList>
    </citation>
    <scope>NUCLEOTIDE SEQUENCE [LARGE SCALE GENOMIC DNA]</scope>
    <source>
        <strain evidence="3">DSM 26894</strain>
    </source>
</reference>
<feature type="domain" description="Xylose isomerase-like TIM barrel" evidence="1">
    <location>
        <begin position="23"/>
        <end position="271"/>
    </location>
</feature>